<keyword evidence="3" id="KW-1185">Reference proteome</keyword>
<evidence type="ECO:0000256" key="1">
    <source>
        <dbReference type="SAM" id="MobiDB-lite"/>
    </source>
</evidence>
<dbReference type="EMBL" id="JANPWZ010000242">
    <property type="protein sequence ID" value="KAJ3578230.1"/>
    <property type="molecule type" value="Genomic_DNA"/>
</dbReference>
<reference evidence="2" key="1">
    <citation type="submission" date="2022-07" db="EMBL/GenBank/DDBJ databases">
        <title>Genome Sequence of Xylaria arbuscula.</title>
        <authorList>
            <person name="Buettner E."/>
        </authorList>
    </citation>
    <scope>NUCLEOTIDE SEQUENCE</scope>
    <source>
        <strain evidence="2">VT107</strain>
    </source>
</reference>
<feature type="region of interest" description="Disordered" evidence="1">
    <location>
        <begin position="130"/>
        <end position="150"/>
    </location>
</feature>
<evidence type="ECO:0000313" key="2">
    <source>
        <dbReference type="EMBL" id="KAJ3578230.1"/>
    </source>
</evidence>
<comment type="caution">
    <text evidence="2">The sequence shown here is derived from an EMBL/GenBank/DDBJ whole genome shotgun (WGS) entry which is preliminary data.</text>
</comment>
<protein>
    <submittedName>
        <fullName evidence="2">Uncharacterized protein</fullName>
    </submittedName>
</protein>
<evidence type="ECO:0000313" key="3">
    <source>
        <dbReference type="Proteomes" id="UP001148614"/>
    </source>
</evidence>
<dbReference type="Proteomes" id="UP001148614">
    <property type="component" value="Unassembled WGS sequence"/>
</dbReference>
<organism evidence="2 3">
    <name type="scientific">Xylaria arbuscula</name>
    <dbReference type="NCBI Taxonomy" id="114810"/>
    <lineage>
        <taxon>Eukaryota</taxon>
        <taxon>Fungi</taxon>
        <taxon>Dikarya</taxon>
        <taxon>Ascomycota</taxon>
        <taxon>Pezizomycotina</taxon>
        <taxon>Sordariomycetes</taxon>
        <taxon>Xylariomycetidae</taxon>
        <taxon>Xylariales</taxon>
        <taxon>Xylariaceae</taxon>
        <taxon>Xylaria</taxon>
    </lineage>
</organism>
<accession>A0A9W8TQI8</accession>
<gene>
    <name evidence="2" type="ORF">NPX13_g2334</name>
</gene>
<proteinExistence type="predicted"/>
<sequence>MTVFDWGNLFVTVSCAAEGRNAIISCLEPPGPASIAIRMGKTLRGSMGRPSCTAPSKEISTVGLHLAQALGYNGSVPRVSGTWRQVMEIQHRHLPLGLTACFVNWESNAICLLPASAYFLLAQAPSGKKRKATTAAPNGAGESSSAPACEKLEWNEIDPVGQ</sequence>
<name>A0A9W8TQI8_9PEZI</name>
<dbReference type="AlphaFoldDB" id="A0A9W8TQI8"/>